<protein>
    <submittedName>
        <fullName evidence="8">Uncharacterized protein</fullName>
    </submittedName>
</protein>
<gene>
    <name evidence="8" type="ORF">PSON_ATCC_30995.1.T0970198</name>
</gene>
<dbReference type="Proteomes" id="UP000692954">
    <property type="component" value="Unassembled WGS sequence"/>
</dbReference>
<feature type="transmembrane region" description="Helical" evidence="4">
    <location>
        <begin position="91"/>
        <end position="112"/>
    </location>
</feature>
<feature type="region of interest" description="Disordered" evidence="3">
    <location>
        <begin position="1099"/>
        <end position="1156"/>
    </location>
</feature>
<keyword evidence="4" id="KW-1133">Transmembrane helix</keyword>
<feature type="transmembrane region" description="Helical" evidence="4">
    <location>
        <begin position="146"/>
        <end position="162"/>
    </location>
</feature>
<dbReference type="AlphaFoldDB" id="A0A8S1Q6T3"/>
<evidence type="ECO:0000256" key="1">
    <source>
        <dbReference type="ARBA" id="ARBA00022553"/>
    </source>
</evidence>
<dbReference type="PROSITE" id="PS50206">
    <property type="entry name" value="RHODANESE_3"/>
    <property type="match status" value="1"/>
</dbReference>
<feature type="transmembrane region" description="Helical" evidence="4">
    <location>
        <begin position="118"/>
        <end position="134"/>
    </location>
</feature>
<keyword evidence="1 2" id="KW-0597">Phosphoprotein</keyword>
<dbReference type="CDD" id="cd00158">
    <property type="entry name" value="RHOD"/>
    <property type="match status" value="1"/>
</dbReference>
<dbReference type="PROSITE" id="PS50110">
    <property type="entry name" value="RESPONSE_REGULATORY"/>
    <property type="match status" value="1"/>
</dbReference>
<dbReference type="Pfam" id="PF00072">
    <property type="entry name" value="Response_reg"/>
    <property type="match status" value="1"/>
</dbReference>
<name>A0A8S1Q6T3_9CILI</name>
<dbReference type="CDD" id="cd17546">
    <property type="entry name" value="REC_hyHK_CKI1_RcsC-like"/>
    <property type="match status" value="1"/>
</dbReference>
<dbReference type="GO" id="GO:0000155">
    <property type="term" value="F:phosphorelay sensor kinase activity"/>
    <property type="evidence" value="ECO:0007669"/>
    <property type="project" value="InterPro"/>
</dbReference>
<dbReference type="SMART" id="SM00448">
    <property type="entry name" value="REC"/>
    <property type="match status" value="1"/>
</dbReference>
<evidence type="ECO:0000313" key="8">
    <source>
        <dbReference type="EMBL" id="CAD8111242.1"/>
    </source>
</evidence>
<feature type="modified residue" description="4-aspartylphosphate" evidence="2">
    <location>
        <position position="779"/>
    </location>
</feature>
<dbReference type="Pfam" id="PF02518">
    <property type="entry name" value="HATPase_c"/>
    <property type="match status" value="1"/>
</dbReference>
<dbReference type="InterPro" id="IPR003594">
    <property type="entry name" value="HATPase_dom"/>
</dbReference>
<keyword evidence="9" id="KW-1185">Reference proteome</keyword>
<reference evidence="8" key="1">
    <citation type="submission" date="2021-01" db="EMBL/GenBank/DDBJ databases">
        <authorList>
            <consortium name="Genoscope - CEA"/>
            <person name="William W."/>
        </authorList>
    </citation>
    <scope>NUCLEOTIDE SEQUENCE</scope>
</reference>
<dbReference type="InterPro" id="IPR003661">
    <property type="entry name" value="HisK_dim/P_dom"/>
</dbReference>
<comment type="caution">
    <text evidence="8">The sequence shown here is derived from an EMBL/GenBank/DDBJ whole genome shotgun (WGS) entry which is preliminary data.</text>
</comment>
<feature type="compositionally biased region" description="Basic and acidic residues" evidence="3">
    <location>
        <begin position="1111"/>
        <end position="1127"/>
    </location>
</feature>
<dbReference type="InterPro" id="IPR005467">
    <property type="entry name" value="His_kinase_dom"/>
</dbReference>
<dbReference type="SMART" id="SM00388">
    <property type="entry name" value="HisKA"/>
    <property type="match status" value="1"/>
</dbReference>
<dbReference type="InterPro" id="IPR001763">
    <property type="entry name" value="Rhodanese-like_dom"/>
</dbReference>
<dbReference type="PANTHER" id="PTHR43719:SF28">
    <property type="entry name" value="PEROXIDE STRESS-ACTIVATED HISTIDINE KINASE MAK1-RELATED"/>
    <property type="match status" value="1"/>
</dbReference>
<keyword evidence="4" id="KW-0472">Membrane</keyword>
<evidence type="ECO:0000256" key="3">
    <source>
        <dbReference type="SAM" id="MobiDB-lite"/>
    </source>
</evidence>
<proteinExistence type="predicted"/>
<dbReference type="OrthoDB" id="298073at2759"/>
<feature type="domain" description="Histidine kinase" evidence="5">
    <location>
        <begin position="451"/>
        <end position="679"/>
    </location>
</feature>
<dbReference type="PROSITE" id="PS50109">
    <property type="entry name" value="HIS_KIN"/>
    <property type="match status" value="1"/>
</dbReference>
<feature type="transmembrane region" description="Helical" evidence="4">
    <location>
        <begin position="66"/>
        <end position="84"/>
    </location>
</feature>
<sequence>MEVWYIKQRESLEIIQMFKYEKEQKLSKNVYLYQIMLNQKCFMVNFLQSMILSYSIYNQFESACLLNLIQLIIISSITFVLILLQNAFNKFMLQGTIICVELDMICLIIMNIHNLGRIPFSQIIIGQMIIKYLFLDFKLGQKAQLFAFQVIISIFLLGYSYIRIEFDKEQPQLLTSLIISIYLNSTLPKKQQQHMAQILTEITHTNKQEILNSKRNVSQYDLDQNLNSLGHRDTSATIDIGIQETTIQCLELLQEGVILLVPESTSSNFPYAIKYINQATKMLFNKETEQEVLQFIDGLNTFQLVNGEPNEDLLFVSQFQRQPSLYLFKQTTEIKDQAYLQQRNLSLDIQQGQEKNQRYKIKYIIDMLLKSKKQECIVVQTQLNQKFTVFTNQLIQTSQTYINLENNQLLELTLALRKNQNIIIICRDVSHQQKIRYLKEYDKQKSKMLSFVSHEYRSPLNCIIQMLECVLKQNRIHKDPILNEQLQIALDNSNYILNLSNDLLDLAQIKNGKFKVEKVHFNLQSLIEECQKMFELKAKLRGVELCINYNRLVPQSLYSDRNRIKQIIINLLSNAFKFTQSGKIIIILEMVRSNTIRIGVKDEGIGISEEDQLKLFKAFSKVNSEESRKLNQQGVGLGLVISNQIAQNIGSTGLNIDSKNEKNNHYCHFYFDMQIDLILKKKVQSYRVREISIQPQEVDEITSIQKRPSNIKEDQSTQQICLHYLIVDDDCFNIVVFKGMLQEFEFDIDQALSGKESLDKIKSKKCCSTCQGYKIVFMDIEMPIMNGQQTSKIIQQSFPNQIIIGCSGYTDQQEYEKCINSGMADFLVKPIKELSLIQILKNYSQNYQYVFIKFIILVNRLFEIINMDKLPIGYVKGKGNPLDKKVPKNKQYDHVKQTLNTGPTVRDIEVVSNSKIAKKRSELFKRIKCSTVFNFISENTEQETIYKLADQQQQEQDPLQQFDTQSQYSQKTRFTEVSQVSAITYATEQLGITDQSEFLLLDLRDPDEFELYHIKEAVNFPAPNLRQDKLTQQIHRFKNQKDKHIIIYHFDEKNGIPSATLFAEKGFENVYLLSGGIEKFLQNFPQGVIGIKVPSIPKPEENPNKIIKRSNYKETDSQINKSEKNISDSKSQISQKTKITRQSSQQKQQQQQYIDK</sequence>
<evidence type="ECO:0000259" key="5">
    <source>
        <dbReference type="PROSITE" id="PS50109"/>
    </source>
</evidence>
<dbReference type="Pfam" id="PF00581">
    <property type="entry name" value="Rhodanese"/>
    <property type="match status" value="1"/>
</dbReference>
<feature type="compositionally biased region" description="Low complexity" evidence="3">
    <location>
        <begin position="1134"/>
        <end position="1156"/>
    </location>
</feature>
<evidence type="ECO:0000256" key="4">
    <source>
        <dbReference type="SAM" id="Phobius"/>
    </source>
</evidence>
<evidence type="ECO:0000259" key="7">
    <source>
        <dbReference type="PROSITE" id="PS50206"/>
    </source>
</evidence>
<evidence type="ECO:0000256" key="2">
    <source>
        <dbReference type="PROSITE-ProRule" id="PRU00169"/>
    </source>
</evidence>
<organism evidence="8 9">
    <name type="scientific">Paramecium sonneborni</name>
    <dbReference type="NCBI Taxonomy" id="65129"/>
    <lineage>
        <taxon>Eukaryota</taxon>
        <taxon>Sar</taxon>
        <taxon>Alveolata</taxon>
        <taxon>Ciliophora</taxon>
        <taxon>Intramacronucleata</taxon>
        <taxon>Oligohymenophorea</taxon>
        <taxon>Peniculida</taxon>
        <taxon>Parameciidae</taxon>
        <taxon>Paramecium</taxon>
    </lineage>
</organism>
<feature type="domain" description="Rhodanese" evidence="7">
    <location>
        <begin position="994"/>
        <end position="1089"/>
    </location>
</feature>
<dbReference type="SMART" id="SM00450">
    <property type="entry name" value="RHOD"/>
    <property type="match status" value="1"/>
</dbReference>
<keyword evidence="4" id="KW-0812">Transmembrane</keyword>
<dbReference type="SMART" id="SM00387">
    <property type="entry name" value="HATPase_c"/>
    <property type="match status" value="1"/>
</dbReference>
<dbReference type="InterPro" id="IPR001789">
    <property type="entry name" value="Sig_transdc_resp-reg_receiver"/>
</dbReference>
<evidence type="ECO:0000259" key="6">
    <source>
        <dbReference type="PROSITE" id="PS50110"/>
    </source>
</evidence>
<dbReference type="EMBL" id="CAJJDN010000097">
    <property type="protein sequence ID" value="CAD8111242.1"/>
    <property type="molecule type" value="Genomic_DNA"/>
</dbReference>
<dbReference type="PANTHER" id="PTHR43719">
    <property type="entry name" value="TWO-COMPONENT HISTIDINE KINASE"/>
    <property type="match status" value="1"/>
</dbReference>
<feature type="domain" description="Response regulatory" evidence="6">
    <location>
        <begin position="723"/>
        <end position="844"/>
    </location>
</feature>
<evidence type="ECO:0000313" key="9">
    <source>
        <dbReference type="Proteomes" id="UP000692954"/>
    </source>
</evidence>
<dbReference type="Pfam" id="PF00512">
    <property type="entry name" value="HisKA"/>
    <property type="match status" value="1"/>
</dbReference>
<dbReference type="InterPro" id="IPR050956">
    <property type="entry name" value="2C_system_His_kinase"/>
</dbReference>
<accession>A0A8S1Q6T3</accession>